<reference evidence="2" key="1">
    <citation type="submission" date="2022-11" db="UniProtKB">
        <authorList>
            <consortium name="WormBaseParasite"/>
        </authorList>
    </citation>
    <scope>IDENTIFICATION</scope>
</reference>
<organism evidence="1 2">
    <name type="scientific">Parascaris equorum</name>
    <name type="common">Equine roundworm</name>
    <dbReference type="NCBI Taxonomy" id="6256"/>
    <lineage>
        <taxon>Eukaryota</taxon>
        <taxon>Metazoa</taxon>
        <taxon>Ecdysozoa</taxon>
        <taxon>Nematoda</taxon>
        <taxon>Chromadorea</taxon>
        <taxon>Rhabditida</taxon>
        <taxon>Spirurina</taxon>
        <taxon>Ascaridomorpha</taxon>
        <taxon>Ascaridoidea</taxon>
        <taxon>Ascarididae</taxon>
        <taxon>Parascaris</taxon>
    </lineage>
</organism>
<dbReference type="AlphaFoldDB" id="A0A914RDY4"/>
<dbReference type="WBParaSite" id="PEQ_0000451501-mRNA-1">
    <property type="protein sequence ID" value="PEQ_0000451501-mRNA-1"/>
    <property type="gene ID" value="PEQ_0000451501"/>
</dbReference>
<dbReference type="Proteomes" id="UP000887564">
    <property type="component" value="Unplaced"/>
</dbReference>
<name>A0A914RDY4_PAREQ</name>
<accession>A0A914RDY4</accession>
<keyword evidence="1" id="KW-1185">Reference proteome</keyword>
<protein>
    <submittedName>
        <fullName evidence="2">Uncharacterized protein</fullName>
    </submittedName>
</protein>
<evidence type="ECO:0000313" key="2">
    <source>
        <dbReference type="WBParaSite" id="PEQ_0000451501-mRNA-1"/>
    </source>
</evidence>
<evidence type="ECO:0000313" key="1">
    <source>
        <dbReference type="Proteomes" id="UP000887564"/>
    </source>
</evidence>
<proteinExistence type="predicted"/>
<sequence length="72" mass="8052">MPVLTPIYRAQFCISDLQVGAMSEEDNRSPIFELVQFLEPHTRIDVRRSAIAYVIGLSAADEGPQLFKVMVA</sequence>